<evidence type="ECO:0000256" key="1">
    <source>
        <dbReference type="SAM" id="Phobius"/>
    </source>
</evidence>
<dbReference type="Pfam" id="PF04773">
    <property type="entry name" value="FecR"/>
    <property type="match status" value="1"/>
</dbReference>
<evidence type="ECO:0000313" key="4">
    <source>
        <dbReference type="Proteomes" id="UP001424741"/>
    </source>
</evidence>
<dbReference type="InterPro" id="IPR006860">
    <property type="entry name" value="FecR"/>
</dbReference>
<dbReference type="Proteomes" id="UP001424741">
    <property type="component" value="Unassembled WGS sequence"/>
</dbReference>
<dbReference type="RefSeq" id="WP_346188236.1">
    <property type="nucleotide sequence ID" value="NZ_BAABRL010000004.1"/>
</dbReference>
<feature type="transmembrane region" description="Helical" evidence="1">
    <location>
        <begin position="80"/>
        <end position="103"/>
    </location>
</feature>
<dbReference type="PANTHER" id="PTHR30273:SF2">
    <property type="entry name" value="PROTEIN FECR"/>
    <property type="match status" value="1"/>
</dbReference>
<dbReference type="SUPFAM" id="SSF49899">
    <property type="entry name" value="Concanavalin A-like lectins/glucanases"/>
    <property type="match status" value="1"/>
</dbReference>
<dbReference type="InterPro" id="IPR012373">
    <property type="entry name" value="Ferrdict_sens_TM"/>
</dbReference>
<reference evidence="3 4" key="1">
    <citation type="submission" date="2024-02" db="EMBL/GenBank/DDBJ databases">
        <title>Rubritalea halochordaticola NBRC 107102.</title>
        <authorList>
            <person name="Ichikawa N."/>
            <person name="Katano-Makiyama Y."/>
            <person name="Hidaka K."/>
        </authorList>
    </citation>
    <scope>NUCLEOTIDE SEQUENCE [LARGE SCALE GENOMIC DNA]</scope>
    <source>
        <strain evidence="3 4">NBRC 107102</strain>
    </source>
</reference>
<dbReference type="InterPro" id="IPR013320">
    <property type="entry name" value="ConA-like_dom_sf"/>
</dbReference>
<organism evidence="3 4">
    <name type="scientific">Rubritalea halochordaticola</name>
    <dbReference type="NCBI Taxonomy" id="714537"/>
    <lineage>
        <taxon>Bacteria</taxon>
        <taxon>Pseudomonadati</taxon>
        <taxon>Verrucomicrobiota</taxon>
        <taxon>Verrucomicrobiia</taxon>
        <taxon>Verrucomicrobiales</taxon>
        <taxon>Rubritaleaceae</taxon>
        <taxon>Rubritalea</taxon>
    </lineage>
</organism>
<evidence type="ECO:0000313" key="3">
    <source>
        <dbReference type="EMBL" id="GAA5495438.1"/>
    </source>
</evidence>
<sequence>MTQVQLETRIQEALDGVISEENWLALQDEMARSDEACRTYCRYVQLHGLLGQRSKGLQALTFQGPVIPMNELVTGRRRKAFVMAIGLAAVLLVMAAVVMNMVFVNQGPEMVFKVSPGTQYELTHAESEEPPAGMALTKGSVLKLQQGVVELSFESGVRAIVSGPSELSLDDDNQLTLKRGKAWFDVPRKARGFRVNTEELCVIDLGTQFGVYANATGEDEVHLFKGIVEVNSTMNPTVKLDLTEGGLKVHEQGELVSVDVNEALFLTELPDTLPYLHWSFDGEGDERYLVQGSAAPVENLKTREYSTQQDSAIRTIPGKFGQAIAADGLGSYVASEWRGVPGGNPRTLAYWIRLPKEERYINPIVGWGRRNINGSANTGSFFSFVETMSWGVVCGVEVGWYWMKGQTNLQDEEWHHVAHVFTGKNKADGTPDIVTYVDGREESMTRYLAAGKEYGEERIVVNTITEPAESVPLQIFTHLWVDRNQGETYTAKPELDELYIFEAALLPAEIKKLYRFNNYQGGTR</sequence>
<protein>
    <recommendedName>
        <fullName evidence="2">FecR protein domain-containing protein</fullName>
    </recommendedName>
</protein>
<evidence type="ECO:0000259" key="2">
    <source>
        <dbReference type="Pfam" id="PF04773"/>
    </source>
</evidence>
<keyword evidence="1" id="KW-0812">Transmembrane</keyword>
<dbReference type="Gene3D" id="2.60.120.1440">
    <property type="match status" value="1"/>
</dbReference>
<dbReference type="PANTHER" id="PTHR30273">
    <property type="entry name" value="PERIPLASMIC SIGNAL SENSOR AND SIGMA FACTOR ACTIVATOR FECR-RELATED"/>
    <property type="match status" value="1"/>
</dbReference>
<keyword evidence="1" id="KW-1133">Transmembrane helix</keyword>
<dbReference type="EMBL" id="BAABRL010000004">
    <property type="protein sequence ID" value="GAA5495438.1"/>
    <property type="molecule type" value="Genomic_DNA"/>
</dbReference>
<comment type="caution">
    <text evidence="3">The sequence shown here is derived from an EMBL/GenBank/DDBJ whole genome shotgun (WGS) entry which is preliminary data.</text>
</comment>
<keyword evidence="4" id="KW-1185">Reference proteome</keyword>
<keyword evidence="1" id="KW-0472">Membrane</keyword>
<name>A0ABP9UYA9_9BACT</name>
<gene>
    <name evidence="3" type="ORF">Rhal01_01613</name>
</gene>
<feature type="domain" description="FecR protein" evidence="2">
    <location>
        <begin position="149"/>
        <end position="229"/>
    </location>
</feature>
<dbReference type="Gene3D" id="2.60.120.200">
    <property type="match status" value="1"/>
</dbReference>
<proteinExistence type="predicted"/>
<accession>A0ABP9UYA9</accession>